<evidence type="ECO:0000313" key="3">
    <source>
        <dbReference type="Proteomes" id="UP000028401"/>
    </source>
</evidence>
<keyword evidence="1" id="KW-0472">Membrane</keyword>
<proteinExistence type="predicted"/>
<evidence type="ECO:0000313" key="2">
    <source>
        <dbReference type="EMBL" id="KEY63783.1"/>
    </source>
</evidence>
<feature type="transmembrane region" description="Helical" evidence="1">
    <location>
        <begin position="229"/>
        <end position="253"/>
    </location>
</feature>
<evidence type="ECO:0000256" key="1">
    <source>
        <dbReference type="SAM" id="Phobius"/>
    </source>
</evidence>
<gene>
    <name evidence="2" type="ORF">U725_00002</name>
</gene>
<dbReference type="EMBL" id="AZSI01000001">
    <property type="protein sequence ID" value="KEY63783.1"/>
    <property type="molecule type" value="Genomic_DNA"/>
</dbReference>
<organism evidence="2 3">
    <name type="scientific">Lactococcus cremoris subsp. cremoris GE214</name>
    <dbReference type="NCBI Taxonomy" id="1415168"/>
    <lineage>
        <taxon>Bacteria</taxon>
        <taxon>Bacillati</taxon>
        <taxon>Bacillota</taxon>
        <taxon>Bacilli</taxon>
        <taxon>Lactobacillales</taxon>
        <taxon>Streptococcaceae</taxon>
        <taxon>Lactococcus</taxon>
        <taxon>Lactococcus cremoris subsp. cremoris</taxon>
    </lineage>
</organism>
<feature type="transmembrane region" description="Helical" evidence="1">
    <location>
        <begin position="159"/>
        <end position="181"/>
    </location>
</feature>
<sequence>MTKNYLEIPDELFNKLSDYAQNDQLSIRLENQRILLENPDASHPNKQTLALHYFIVPSLLSGIVAMVIFLFAKHSQIAFTGSRHLSVASLSIILSTLLGFFGFLWIYLKKSCDLSKSKFKIFRESLTLSVAYTSIAFAVQIIFWYIIGKTFSGVTFDPFTAGFLVLVFVGIVLYFLISAAVSVTLSNLILLLFTTFIGGILVSMATNNQKDWWQHNFSFLGTGEATQRWQFNITLIFSALILLTITDFLFAEFSKSKLYNYKFKIIRIFYIIISILIAFVGIFPAQSWTMSIHNNSAFGLVGVVLLMIIFLKWLVPSISKEFLTLSWAALIALIVSAFAFMSIHYLSLTVFEIIAFAISFTWLVMFINSLRGVVQEESEWKVRLFQK</sequence>
<dbReference type="AlphaFoldDB" id="A0A084AEQ4"/>
<feature type="transmembrane region" description="Helical" evidence="1">
    <location>
        <begin position="353"/>
        <end position="374"/>
    </location>
</feature>
<keyword evidence="1" id="KW-0812">Transmembrane</keyword>
<protein>
    <submittedName>
        <fullName evidence="2">Putative conserved membrane protein</fullName>
    </submittedName>
</protein>
<feature type="transmembrane region" description="Helical" evidence="1">
    <location>
        <begin position="297"/>
        <end position="315"/>
    </location>
</feature>
<dbReference type="RefSeq" id="WP_042747505.1">
    <property type="nucleotide sequence ID" value="NZ_AZSI01000001.1"/>
</dbReference>
<feature type="transmembrane region" description="Helical" evidence="1">
    <location>
        <begin position="188"/>
        <end position="209"/>
    </location>
</feature>
<feature type="transmembrane region" description="Helical" evidence="1">
    <location>
        <begin position="327"/>
        <end position="347"/>
    </location>
</feature>
<feature type="transmembrane region" description="Helical" evidence="1">
    <location>
        <begin position="51"/>
        <end position="72"/>
    </location>
</feature>
<dbReference type="Proteomes" id="UP000028401">
    <property type="component" value="Unassembled WGS sequence"/>
</dbReference>
<feature type="transmembrane region" description="Helical" evidence="1">
    <location>
        <begin position="265"/>
        <end position="285"/>
    </location>
</feature>
<comment type="caution">
    <text evidence="2">The sequence shown here is derived from an EMBL/GenBank/DDBJ whole genome shotgun (WGS) entry which is preliminary data.</text>
</comment>
<feature type="transmembrane region" description="Helical" evidence="1">
    <location>
        <begin position="129"/>
        <end position="147"/>
    </location>
</feature>
<dbReference type="PATRIC" id="fig|1415168.3.peg.2"/>
<accession>A0A084AEQ4</accession>
<keyword evidence="1" id="KW-1133">Transmembrane helix</keyword>
<reference evidence="2 3" key="1">
    <citation type="submission" date="2014-06" db="EMBL/GenBank/DDBJ databases">
        <title>Draft genome sequence of the putrescine producing strain Lactococcus lactis subsp cremoris GE214.</title>
        <authorList>
            <person name="Ladero V."/>
            <person name="Linares D.M."/>
            <person name="del Rio B."/>
            <person name="Mayo B."/>
            <person name="Martin M.C."/>
            <person name="Fernandez M."/>
            <person name="Alvarez M.A."/>
        </authorList>
    </citation>
    <scope>NUCLEOTIDE SEQUENCE [LARGE SCALE GENOMIC DNA]</scope>
    <source>
        <strain evidence="2 3">GE214</strain>
    </source>
</reference>
<feature type="transmembrane region" description="Helical" evidence="1">
    <location>
        <begin position="84"/>
        <end position="108"/>
    </location>
</feature>
<name>A0A084AEQ4_LACLC</name>